<dbReference type="InterPro" id="IPR001128">
    <property type="entry name" value="Cyt_P450"/>
</dbReference>
<keyword evidence="5" id="KW-0560">Oxidoreductase</keyword>
<evidence type="ECO:0008006" key="10">
    <source>
        <dbReference type="Google" id="ProtNLM"/>
    </source>
</evidence>
<reference evidence="8 9" key="1">
    <citation type="submission" date="2024-02" db="EMBL/GenBank/DDBJ databases">
        <title>De novo assembly and annotation of 12 fungi associated with fruit tree decline syndrome in Ontario, Canada.</title>
        <authorList>
            <person name="Sulman M."/>
            <person name="Ellouze W."/>
            <person name="Ilyukhin E."/>
        </authorList>
    </citation>
    <scope>NUCLEOTIDE SEQUENCE [LARGE SCALE GENOMIC DNA]</scope>
    <source>
        <strain evidence="8 9">M169</strain>
    </source>
</reference>
<keyword evidence="6" id="KW-0408">Iron</keyword>
<comment type="similarity">
    <text evidence="3">Belongs to the cytochrome P450 family.</text>
</comment>
<proteinExistence type="inferred from homology"/>
<keyword evidence="9" id="KW-1185">Reference proteome</keyword>
<evidence type="ECO:0000313" key="9">
    <source>
        <dbReference type="Proteomes" id="UP001430848"/>
    </source>
</evidence>
<evidence type="ECO:0000313" key="8">
    <source>
        <dbReference type="EMBL" id="KAK7718122.1"/>
    </source>
</evidence>
<dbReference type="Pfam" id="PF00067">
    <property type="entry name" value="p450"/>
    <property type="match status" value="1"/>
</dbReference>
<dbReference type="InterPro" id="IPR002401">
    <property type="entry name" value="Cyt_P450_E_grp-I"/>
</dbReference>
<comment type="subcellular location">
    <subcellularLocation>
        <location evidence="2">Membrane</location>
        <topology evidence="2">Single-pass membrane protein</topology>
    </subcellularLocation>
</comment>
<dbReference type="PANTHER" id="PTHR46206:SF6">
    <property type="entry name" value="CYTOCHROME P450 MONOOXYGENASE AN1598-RELATED"/>
    <property type="match status" value="1"/>
</dbReference>
<evidence type="ECO:0000256" key="2">
    <source>
        <dbReference type="ARBA" id="ARBA00004167"/>
    </source>
</evidence>
<organism evidence="8 9">
    <name type="scientific">Diaporthe eres</name>
    <name type="common">Phomopsis oblonga</name>
    <dbReference type="NCBI Taxonomy" id="83184"/>
    <lineage>
        <taxon>Eukaryota</taxon>
        <taxon>Fungi</taxon>
        <taxon>Dikarya</taxon>
        <taxon>Ascomycota</taxon>
        <taxon>Pezizomycotina</taxon>
        <taxon>Sordariomycetes</taxon>
        <taxon>Sordariomycetidae</taxon>
        <taxon>Diaporthales</taxon>
        <taxon>Diaporthaceae</taxon>
        <taxon>Diaporthe</taxon>
        <taxon>Diaporthe eres species complex</taxon>
    </lineage>
</organism>
<comment type="cofactor">
    <cofactor evidence="1">
        <name>heme</name>
        <dbReference type="ChEBI" id="CHEBI:30413"/>
    </cofactor>
</comment>
<dbReference type="EMBL" id="JAKNSF020000088">
    <property type="protein sequence ID" value="KAK7718122.1"/>
    <property type="molecule type" value="Genomic_DNA"/>
</dbReference>
<keyword evidence="4" id="KW-0479">Metal-binding</keyword>
<name>A0ABR1NWN5_DIAER</name>
<gene>
    <name evidence="8" type="ORF">SLS63_010507</name>
</gene>
<dbReference type="PANTHER" id="PTHR46206">
    <property type="entry name" value="CYTOCHROME P450"/>
    <property type="match status" value="1"/>
</dbReference>
<evidence type="ECO:0000256" key="4">
    <source>
        <dbReference type="ARBA" id="ARBA00022723"/>
    </source>
</evidence>
<dbReference type="Proteomes" id="UP001430848">
    <property type="component" value="Unassembled WGS sequence"/>
</dbReference>
<protein>
    <recommendedName>
        <fullName evidence="10">Cytochrome P450</fullName>
    </recommendedName>
</protein>
<dbReference type="InterPro" id="IPR036396">
    <property type="entry name" value="Cyt_P450_sf"/>
</dbReference>
<evidence type="ECO:0000256" key="3">
    <source>
        <dbReference type="ARBA" id="ARBA00010617"/>
    </source>
</evidence>
<keyword evidence="7" id="KW-0503">Monooxygenase</keyword>
<dbReference type="SUPFAM" id="SSF48264">
    <property type="entry name" value="Cytochrome P450"/>
    <property type="match status" value="1"/>
</dbReference>
<comment type="caution">
    <text evidence="8">The sequence shown here is derived from an EMBL/GenBank/DDBJ whole genome shotgun (WGS) entry which is preliminary data.</text>
</comment>
<dbReference type="Gene3D" id="1.10.630.10">
    <property type="entry name" value="Cytochrome P450"/>
    <property type="match status" value="1"/>
</dbReference>
<accession>A0ABR1NWN5</accession>
<evidence type="ECO:0000256" key="1">
    <source>
        <dbReference type="ARBA" id="ARBA00001971"/>
    </source>
</evidence>
<dbReference type="CDD" id="cd11041">
    <property type="entry name" value="CYP503A1-like"/>
    <property type="match status" value="1"/>
</dbReference>
<dbReference type="PRINTS" id="PR00463">
    <property type="entry name" value="EP450I"/>
</dbReference>
<evidence type="ECO:0000256" key="5">
    <source>
        <dbReference type="ARBA" id="ARBA00023002"/>
    </source>
</evidence>
<evidence type="ECO:0000256" key="7">
    <source>
        <dbReference type="ARBA" id="ARBA00023033"/>
    </source>
</evidence>
<evidence type="ECO:0000256" key="6">
    <source>
        <dbReference type="ARBA" id="ARBA00023004"/>
    </source>
</evidence>
<sequence>MFMFLGKYTSVAANTEAMVNSVKFDLTRGLGTVIPTMQEEAEYAREKYLDNSDIRTRDAEGWSRALLYPLVAQMIALVSGRVFVGLPLSRNEEWHNMAINVTLDSFGGATTLWQYPSWSWPVMQFILPQIKRVRYYRSRVAQMLRPVIAARLAENKMHPDSKPADMVQWLIDNSTDKGTDLAQQADDHIVTNVAAIHTTAGQLAHTIYDLARFPEYIPPLREEIDAVIAEEGAAWDGTLTKQMLYKLKKLDSFLRETQRLNPASLISVTRKVLKPVKLSNGVELPAGTGIGASSACVGRDSQLWENADEFDGFRFFKLREKEGDERYQFTSVNGDALGFGE</sequence>